<feature type="chain" id="PRO_5039230992" evidence="2">
    <location>
        <begin position="32"/>
        <end position="275"/>
    </location>
</feature>
<evidence type="ECO:0000313" key="5">
    <source>
        <dbReference type="Proteomes" id="UP000219072"/>
    </source>
</evidence>
<feature type="region of interest" description="Disordered" evidence="1">
    <location>
        <begin position="38"/>
        <end position="57"/>
    </location>
</feature>
<dbReference type="InterPro" id="IPR029062">
    <property type="entry name" value="Class_I_gatase-like"/>
</dbReference>
<dbReference type="RefSeq" id="WP_097230738.1">
    <property type="nucleotide sequence ID" value="NZ_OCNE01000005.1"/>
</dbReference>
<dbReference type="Proteomes" id="UP000219072">
    <property type="component" value="Unassembled WGS sequence"/>
</dbReference>
<dbReference type="PANTHER" id="PTHR43130">
    <property type="entry name" value="ARAC-FAMILY TRANSCRIPTIONAL REGULATOR"/>
    <property type="match status" value="1"/>
</dbReference>
<dbReference type="Gene3D" id="3.40.50.880">
    <property type="match status" value="1"/>
</dbReference>
<evidence type="ECO:0000256" key="2">
    <source>
        <dbReference type="SAM" id="SignalP"/>
    </source>
</evidence>
<dbReference type="Pfam" id="PF01965">
    <property type="entry name" value="DJ-1_PfpI"/>
    <property type="match status" value="1"/>
</dbReference>
<sequence length="275" mass="28441">MTTQKTGVPRRTDRRALLGATVAAAAGSVLAGAAPAAAGARPSAPAPEPAPLPASGGGAGPRVGVLLYEGFSLLDPTGPSEVLSRLPGASVTMIGEHAGPVRTDTRDVAVLADASLDEVDRLDVLLVPGGGLEGTVGAIENPRLREWIGRVHRRTRWTTSVCTGSLILAAAGLLTGRRATTHWASAEYIEDTYGVTYVPERYVRSGRILTAAGVSAGIDLALHLAAELTDERTARAIQLAIEYDPAPPFDSGDAGEADQELKDLALRLLSDSAAR</sequence>
<proteinExistence type="predicted"/>
<evidence type="ECO:0000313" key="4">
    <source>
        <dbReference type="EMBL" id="SOD62253.1"/>
    </source>
</evidence>
<dbReference type="CDD" id="cd03139">
    <property type="entry name" value="GATase1_PfpI_2"/>
    <property type="match status" value="1"/>
</dbReference>
<protein>
    <submittedName>
        <fullName evidence="4">DJ-1/PfpI family protein</fullName>
    </submittedName>
</protein>
<dbReference type="OrthoDB" id="4265717at2"/>
<dbReference type="InterPro" id="IPR006311">
    <property type="entry name" value="TAT_signal"/>
</dbReference>
<keyword evidence="5" id="KW-1185">Reference proteome</keyword>
<feature type="domain" description="DJ-1/PfpI" evidence="3">
    <location>
        <begin position="62"/>
        <end position="226"/>
    </location>
</feature>
<dbReference type="AlphaFoldDB" id="A0A286DUH0"/>
<keyword evidence="2" id="KW-0732">Signal</keyword>
<evidence type="ECO:0000259" key="3">
    <source>
        <dbReference type="Pfam" id="PF01965"/>
    </source>
</evidence>
<evidence type="ECO:0000256" key="1">
    <source>
        <dbReference type="SAM" id="MobiDB-lite"/>
    </source>
</evidence>
<dbReference type="PROSITE" id="PS51318">
    <property type="entry name" value="TAT"/>
    <property type="match status" value="1"/>
</dbReference>
<gene>
    <name evidence="4" type="ORF">SAMN06297387_10568</name>
</gene>
<reference evidence="4 5" key="1">
    <citation type="submission" date="2017-09" db="EMBL/GenBank/DDBJ databases">
        <authorList>
            <person name="Ehlers B."/>
            <person name="Leendertz F.H."/>
        </authorList>
    </citation>
    <scope>NUCLEOTIDE SEQUENCE [LARGE SCALE GENOMIC DNA]</scope>
    <source>
        <strain evidence="4 5">CGMCC 4.7095</strain>
    </source>
</reference>
<dbReference type="SUPFAM" id="SSF52317">
    <property type="entry name" value="Class I glutamine amidotransferase-like"/>
    <property type="match status" value="1"/>
</dbReference>
<name>A0A286DUH0_9ACTN</name>
<dbReference type="PANTHER" id="PTHR43130:SF2">
    <property type="entry name" value="DJ-1_PFPI DOMAIN-CONTAINING PROTEIN"/>
    <property type="match status" value="1"/>
</dbReference>
<dbReference type="EMBL" id="OCNE01000005">
    <property type="protein sequence ID" value="SOD62253.1"/>
    <property type="molecule type" value="Genomic_DNA"/>
</dbReference>
<feature type="signal peptide" evidence="2">
    <location>
        <begin position="1"/>
        <end position="31"/>
    </location>
</feature>
<dbReference type="GO" id="GO:0006355">
    <property type="term" value="P:regulation of DNA-templated transcription"/>
    <property type="evidence" value="ECO:0007669"/>
    <property type="project" value="TreeGrafter"/>
</dbReference>
<accession>A0A286DUH0</accession>
<dbReference type="InterPro" id="IPR052158">
    <property type="entry name" value="INH-QAR"/>
</dbReference>
<dbReference type="InterPro" id="IPR002818">
    <property type="entry name" value="DJ-1/PfpI"/>
</dbReference>
<organism evidence="4 5">
    <name type="scientific">Streptomyces zhaozhouensis</name>
    <dbReference type="NCBI Taxonomy" id="1300267"/>
    <lineage>
        <taxon>Bacteria</taxon>
        <taxon>Bacillati</taxon>
        <taxon>Actinomycetota</taxon>
        <taxon>Actinomycetes</taxon>
        <taxon>Kitasatosporales</taxon>
        <taxon>Streptomycetaceae</taxon>
        <taxon>Streptomyces</taxon>
    </lineage>
</organism>